<evidence type="ECO:0000313" key="3">
    <source>
        <dbReference type="Proteomes" id="UP000737018"/>
    </source>
</evidence>
<comment type="caution">
    <text evidence="2">The sequence shown here is derived from an EMBL/GenBank/DDBJ whole genome shotgun (WGS) entry which is preliminary data.</text>
</comment>
<keyword evidence="3" id="KW-1185">Reference proteome</keyword>
<dbReference type="EMBL" id="JRKL02012601">
    <property type="protein sequence ID" value="KAF3944489.1"/>
    <property type="molecule type" value="Genomic_DNA"/>
</dbReference>
<accession>A0A8J4VBE5</accession>
<reference evidence="2" key="1">
    <citation type="submission" date="2020-03" db="EMBL/GenBank/DDBJ databases">
        <title>Castanea mollissima Vanexum genome sequencing.</title>
        <authorList>
            <person name="Staton M."/>
        </authorList>
    </citation>
    <scope>NUCLEOTIDE SEQUENCE</scope>
    <source>
        <tissue evidence="2">Leaf</tissue>
    </source>
</reference>
<gene>
    <name evidence="2" type="ORF">CMV_029047</name>
</gene>
<dbReference type="Proteomes" id="UP000737018">
    <property type="component" value="Unassembled WGS sequence"/>
</dbReference>
<proteinExistence type="predicted"/>
<protein>
    <submittedName>
        <fullName evidence="2">Uncharacterized protein</fullName>
    </submittedName>
</protein>
<feature type="region of interest" description="Disordered" evidence="1">
    <location>
        <begin position="1"/>
        <end position="40"/>
    </location>
</feature>
<evidence type="ECO:0000256" key="1">
    <source>
        <dbReference type="SAM" id="MobiDB-lite"/>
    </source>
</evidence>
<name>A0A8J4VBE5_9ROSI</name>
<evidence type="ECO:0000313" key="2">
    <source>
        <dbReference type="EMBL" id="KAF3944489.1"/>
    </source>
</evidence>
<dbReference type="AlphaFoldDB" id="A0A8J4VBE5"/>
<organism evidence="2 3">
    <name type="scientific">Castanea mollissima</name>
    <name type="common">Chinese chestnut</name>
    <dbReference type="NCBI Taxonomy" id="60419"/>
    <lineage>
        <taxon>Eukaryota</taxon>
        <taxon>Viridiplantae</taxon>
        <taxon>Streptophyta</taxon>
        <taxon>Embryophyta</taxon>
        <taxon>Tracheophyta</taxon>
        <taxon>Spermatophyta</taxon>
        <taxon>Magnoliopsida</taxon>
        <taxon>eudicotyledons</taxon>
        <taxon>Gunneridae</taxon>
        <taxon>Pentapetalae</taxon>
        <taxon>rosids</taxon>
        <taxon>fabids</taxon>
        <taxon>Fagales</taxon>
        <taxon>Fagaceae</taxon>
        <taxon>Castanea</taxon>
    </lineage>
</organism>
<sequence>MQLEISPRKKNKLSVHWTCQKNARERKGKERLTPPPSNPPLVEIQALATVGDSPIPSPHRFVYSKSLLCCSEFLHFPAREPHFPASVSDSGALVPHFLTKNLLGNSRFLSLQKGSTTPRLISLCGGN</sequence>
<feature type="compositionally biased region" description="Basic and acidic residues" evidence="1">
    <location>
        <begin position="22"/>
        <end position="32"/>
    </location>
</feature>